<evidence type="ECO:0000313" key="2">
    <source>
        <dbReference type="Proteomes" id="UP000763557"/>
    </source>
</evidence>
<evidence type="ECO:0000313" key="1">
    <source>
        <dbReference type="EMBL" id="NRN70037.1"/>
    </source>
</evidence>
<dbReference type="RefSeq" id="WP_173140878.1">
    <property type="nucleotide sequence ID" value="NZ_CBCSGW010000066.1"/>
</dbReference>
<protein>
    <submittedName>
        <fullName evidence="1">2'-5' RNA ligase</fullName>
    </submittedName>
</protein>
<dbReference type="Proteomes" id="UP000763557">
    <property type="component" value="Unassembled WGS sequence"/>
</dbReference>
<sequence length="207" mass="23594">MSEPMRDHWWWRPGWQIGRSFYTWHFTFENQPAMRRLWEHYQPVLSTINTLDPVDFEVLHLTTQGVGFTDEVTTADIDAIIDRTRHHSADIEPFTVTVGPARIEPETVKMLAQPAEPIIEVRQALRDAIADIWGTENVPETMDGFRPHISLAYSNTAGPAEPIARALAASEPATEDILISTVSLINLNRDYKSYQWRTIAAVNLGQR</sequence>
<dbReference type="InterPro" id="IPR009097">
    <property type="entry name" value="Cyclic_Pdiesterase"/>
</dbReference>
<gene>
    <name evidence="1" type="ORF">GC106_72990</name>
</gene>
<organism evidence="1 2">
    <name type="scientific">Kibdelosporangium persicum</name>
    <dbReference type="NCBI Taxonomy" id="2698649"/>
    <lineage>
        <taxon>Bacteria</taxon>
        <taxon>Bacillati</taxon>
        <taxon>Actinomycetota</taxon>
        <taxon>Actinomycetes</taxon>
        <taxon>Pseudonocardiales</taxon>
        <taxon>Pseudonocardiaceae</taxon>
        <taxon>Kibdelosporangium</taxon>
    </lineage>
</organism>
<reference evidence="1 2" key="1">
    <citation type="submission" date="2020-01" db="EMBL/GenBank/DDBJ databases">
        <title>Kibdelosporangium persica a novel Actinomycetes from a hot desert in Iran.</title>
        <authorList>
            <person name="Safaei N."/>
            <person name="Zaburannyi N."/>
            <person name="Mueller R."/>
            <person name="Wink J."/>
        </authorList>
    </citation>
    <scope>NUCLEOTIDE SEQUENCE [LARGE SCALE GENOMIC DNA]</scope>
    <source>
        <strain evidence="1 2">4NS15</strain>
    </source>
</reference>
<accession>A0ABX2FGK5</accession>
<name>A0ABX2FGK5_9PSEU</name>
<dbReference type="EMBL" id="JAAATY010000033">
    <property type="protein sequence ID" value="NRN70037.1"/>
    <property type="molecule type" value="Genomic_DNA"/>
</dbReference>
<dbReference type="GO" id="GO:0016874">
    <property type="term" value="F:ligase activity"/>
    <property type="evidence" value="ECO:0007669"/>
    <property type="project" value="UniProtKB-KW"/>
</dbReference>
<dbReference type="SUPFAM" id="SSF55144">
    <property type="entry name" value="LigT-like"/>
    <property type="match status" value="1"/>
</dbReference>
<proteinExistence type="predicted"/>
<keyword evidence="1" id="KW-0436">Ligase</keyword>
<keyword evidence="2" id="KW-1185">Reference proteome</keyword>
<dbReference type="Gene3D" id="3.90.1140.10">
    <property type="entry name" value="Cyclic phosphodiesterase"/>
    <property type="match status" value="1"/>
</dbReference>
<comment type="caution">
    <text evidence="1">The sequence shown here is derived from an EMBL/GenBank/DDBJ whole genome shotgun (WGS) entry which is preliminary data.</text>
</comment>
<dbReference type="Pfam" id="PF13563">
    <property type="entry name" value="2_5_RNA_ligase2"/>
    <property type="match status" value="1"/>
</dbReference>